<keyword evidence="1" id="KW-0472">Membrane</keyword>
<organism evidence="2 3">
    <name type="scientific">Vescimonas fastidiosa</name>
    <dbReference type="NCBI Taxonomy" id="2714353"/>
    <lineage>
        <taxon>Bacteria</taxon>
        <taxon>Bacillati</taxon>
        <taxon>Bacillota</taxon>
        <taxon>Clostridia</taxon>
        <taxon>Eubacteriales</taxon>
        <taxon>Oscillospiraceae</taxon>
        <taxon>Vescimonas</taxon>
    </lineage>
</organism>
<protein>
    <recommendedName>
        <fullName evidence="4">Sporulation protein YunB</fullName>
    </recommendedName>
</protein>
<dbReference type="AlphaFoldDB" id="A0A810PP08"/>
<evidence type="ECO:0000313" key="2">
    <source>
        <dbReference type="EMBL" id="BCK78478.1"/>
    </source>
</evidence>
<keyword evidence="1" id="KW-1133">Transmembrane helix</keyword>
<sequence>MGRLRYIRLTGRQKAVIWVSIILILLLAVAAVLVVRIRPIVTRLTESRTTNRVNRIVADAVSDAVASGQVDCSSLILFEKDSSGQVTALRSNMTEFNRLQSLISDTVLARLSQMTSSDLAIPLGTLTGSNLLAGRGPYIHVRTQSVGSATAKLRNALTAAGINQTKHQVLLDVEVYVTVLLPGFATSVQVNNELCVAETVIVGTVPDTYTYLSTADDEIGDYASEYIMNNG</sequence>
<gene>
    <name evidence="2" type="ORF">MM35RIKEN_06700</name>
</gene>
<accession>A0A810PP08</accession>
<dbReference type="RefSeq" id="WP_228738080.1">
    <property type="nucleotide sequence ID" value="NZ_AP023415.1"/>
</dbReference>
<keyword evidence="3" id="KW-1185">Reference proteome</keyword>
<dbReference type="NCBIfam" id="TIGR02832">
    <property type="entry name" value="spo_yunB"/>
    <property type="match status" value="1"/>
</dbReference>
<evidence type="ECO:0000313" key="3">
    <source>
        <dbReference type="Proteomes" id="UP000681343"/>
    </source>
</evidence>
<dbReference type="PIRSF" id="PIRSF021383">
    <property type="entry name" value="YunB"/>
    <property type="match status" value="1"/>
</dbReference>
<keyword evidence="1" id="KW-0812">Transmembrane</keyword>
<feature type="transmembrane region" description="Helical" evidence="1">
    <location>
        <begin position="15"/>
        <end position="35"/>
    </location>
</feature>
<evidence type="ECO:0008006" key="4">
    <source>
        <dbReference type="Google" id="ProtNLM"/>
    </source>
</evidence>
<dbReference type="InterPro" id="IPR014197">
    <property type="entry name" value="Sporulation_prot_YunB"/>
</dbReference>
<dbReference type="Proteomes" id="UP000681343">
    <property type="component" value="Chromosome"/>
</dbReference>
<dbReference type="KEGG" id="vfa:MM35RIKEN_06700"/>
<dbReference type="Pfam" id="PF09560">
    <property type="entry name" value="Spore_YunB"/>
    <property type="match status" value="1"/>
</dbReference>
<evidence type="ECO:0000256" key="1">
    <source>
        <dbReference type="SAM" id="Phobius"/>
    </source>
</evidence>
<name>A0A810PP08_9FIRM</name>
<proteinExistence type="predicted"/>
<reference evidence="2" key="1">
    <citation type="submission" date="2020-09" db="EMBL/GenBank/DDBJ databases">
        <title>New species isolated from human feces.</title>
        <authorList>
            <person name="Kitahara M."/>
            <person name="Shigeno Y."/>
            <person name="Shime M."/>
            <person name="Matsumoto Y."/>
            <person name="Nakamura S."/>
            <person name="Motooka D."/>
            <person name="Fukuoka S."/>
            <person name="Nishikawa H."/>
            <person name="Benno Y."/>
        </authorList>
    </citation>
    <scope>NUCLEOTIDE SEQUENCE</scope>
    <source>
        <strain evidence="2">MM35</strain>
    </source>
</reference>
<dbReference type="EMBL" id="AP023415">
    <property type="protein sequence ID" value="BCK78478.1"/>
    <property type="molecule type" value="Genomic_DNA"/>
</dbReference>